<dbReference type="STRING" id="1177179.A11A3_12440"/>
<dbReference type="eggNOG" id="ENOG502Z7KU">
    <property type="taxonomic scope" value="Bacteria"/>
</dbReference>
<feature type="chain" id="PRO_5003947780" evidence="2">
    <location>
        <begin position="22"/>
        <end position="457"/>
    </location>
</feature>
<dbReference type="PATRIC" id="fig|1177179.3.peg.2478"/>
<sequence>MFVIRTLMLVLLTGLPMAALASPCGEWFFQLQQAFARAGIDDAQARTVPGYPHLGINRWLAFLKNEAHSDAQQQQWLRLSAAKAWQDQQLLLQRLPPARRPPADQPADTLLAQCLPALAADTDFAALPAVTVPDSYSRWQRVLGLYPLTAWLASGSIQAYHDDMSARFQAPVAAPTRLYSPAPASGPLPAPDSLADNPLRLPLPDAAQTRALLQHYAPVLAVADSQRWNQPGQIRMGHDSPQVAPPATAYYWLSWTRFRGQNLLQLNYEFWFSQRPKRGALDLYGGKLDGLIWRVTLAGDGRVLFYDSIHPCGCYNKVYPVDPGLREADMDGDRPVFYPQPVTDAATQRVMVQLQPDVHYVVRVAPLAEGLPVQRYGLRPADSLRAIQRPDGTVTSLFNDKGLVPASRRSERFTLWPLGVPSAGTMRQPGSHATAFKGKRHFDDPRLPDTLFRPAAP</sequence>
<accession>L0W9G9</accession>
<dbReference type="AlphaFoldDB" id="L0W9G9"/>
<dbReference type="EMBL" id="AMRJ01000021">
    <property type="protein sequence ID" value="EKF73649.1"/>
    <property type="molecule type" value="Genomic_DNA"/>
</dbReference>
<feature type="signal peptide" evidence="2">
    <location>
        <begin position="1"/>
        <end position="21"/>
    </location>
</feature>
<comment type="caution">
    <text evidence="3">The sequence shown here is derived from an EMBL/GenBank/DDBJ whole genome shotgun (WGS) entry which is preliminary data.</text>
</comment>
<dbReference type="OrthoDB" id="5405204at2"/>
<protein>
    <submittedName>
        <fullName evidence="3">Uncharacterized protein</fullName>
    </submittedName>
</protein>
<organism evidence="3 4">
    <name type="scientific">Alcanivorax hongdengensis A-11-3</name>
    <dbReference type="NCBI Taxonomy" id="1177179"/>
    <lineage>
        <taxon>Bacteria</taxon>
        <taxon>Pseudomonadati</taxon>
        <taxon>Pseudomonadota</taxon>
        <taxon>Gammaproteobacteria</taxon>
        <taxon>Oceanospirillales</taxon>
        <taxon>Alcanivoracaceae</taxon>
        <taxon>Alcanivorax</taxon>
    </lineage>
</organism>
<name>L0W9G9_9GAMM</name>
<dbReference type="RefSeq" id="WP_008929660.1">
    <property type="nucleotide sequence ID" value="NZ_AMRJ01000021.1"/>
</dbReference>
<proteinExistence type="predicted"/>
<dbReference type="Proteomes" id="UP000010164">
    <property type="component" value="Unassembled WGS sequence"/>
</dbReference>
<evidence type="ECO:0000313" key="4">
    <source>
        <dbReference type="Proteomes" id="UP000010164"/>
    </source>
</evidence>
<feature type="region of interest" description="Disordered" evidence="1">
    <location>
        <begin position="424"/>
        <end position="457"/>
    </location>
</feature>
<evidence type="ECO:0000256" key="1">
    <source>
        <dbReference type="SAM" id="MobiDB-lite"/>
    </source>
</evidence>
<evidence type="ECO:0000256" key="2">
    <source>
        <dbReference type="SAM" id="SignalP"/>
    </source>
</evidence>
<keyword evidence="2" id="KW-0732">Signal</keyword>
<gene>
    <name evidence="3" type="ORF">A11A3_12440</name>
</gene>
<keyword evidence="4" id="KW-1185">Reference proteome</keyword>
<evidence type="ECO:0000313" key="3">
    <source>
        <dbReference type="EMBL" id="EKF73649.1"/>
    </source>
</evidence>
<reference evidence="3 4" key="1">
    <citation type="journal article" date="2012" name="J. Bacteriol.">
        <title>Genome Sequence of the Alkane-Degrading Bacterium Alcanivorax hongdengensis Type Strain A-11-3.</title>
        <authorList>
            <person name="Lai Q."/>
            <person name="Shao Z."/>
        </authorList>
    </citation>
    <scope>NUCLEOTIDE SEQUENCE [LARGE SCALE GENOMIC DNA]</scope>
    <source>
        <strain evidence="3 4">A-11-3</strain>
    </source>
</reference>